<dbReference type="AlphaFoldDB" id="A0A0B1T1L0"/>
<feature type="chain" id="PRO_5002065394" evidence="1">
    <location>
        <begin position="22"/>
        <end position="132"/>
    </location>
</feature>
<evidence type="ECO:0000256" key="1">
    <source>
        <dbReference type="SAM" id="SignalP"/>
    </source>
</evidence>
<dbReference type="Pfam" id="PF17619">
    <property type="entry name" value="SCVP"/>
    <property type="match status" value="1"/>
</dbReference>
<evidence type="ECO:0000313" key="3">
    <source>
        <dbReference type="Proteomes" id="UP000053660"/>
    </source>
</evidence>
<name>A0A0B1T1L0_OESDE</name>
<dbReference type="Proteomes" id="UP000053660">
    <property type="component" value="Unassembled WGS sequence"/>
</dbReference>
<dbReference type="EMBL" id="KN552056">
    <property type="protein sequence ID" value="KHJ91453.1"/>
    <property type="molecule type" value="Genomic_DNA"/>
</dbReference>
<keyword evidence="1" id="KW-0732">Signal</keyword>
<accession>A0A0B1T1L0</accession>
<sequence length="132" mass="14322">MEQFIMEQILALLVIVEGVLACTPAGPALLGIAPAQVTLFTDQPYDANKATFYSTFTKNQITDAIKKNNLPYDPSSITVKPRDVNGKVAVDLEIPNVDCLLLTTMVSQMKSQNFLITSAGIRCGLLPTVTYV</sequence>
<organism evidence="2 3">
    <name type="scientific">Oesophagostomum dentatum</name>
    <name type="common">Nodular worm</name>
    <dbReference type="NCBI Taxonomy" id="61180"/>
    <lineage>
        <taxon>Eukaryota</taxon>
        <taxon>Metazoa</taxon>
        <taxon>Ecdysozoa</taxon>
        <taxon>Nematoda</taxon>
        <taxon>Chromadorea</taxon>
        <taxon>Rhabditida</taxon>
        <taxon>Rhabditina</taxon>
        <taxon>Rhabditomorpha</taxon>
        <taxon>Strongyloidea</taxon>
        <taxon>Strongylidae</taxon>
        <taxon>Oesophagostomum</taxon>
    </lineage>
</organism>
<keyword evidence="3" id="KW-1185">Reference proteome</keyword>
<feature type="signal peptide" evidence="1">
    <location>
        <begin position="1"/>
        <end position="21"/>
    </location>
</feature>
<reference evidence="2 3" key="1">
    <citation type="submission" date="2014-03" db="EMBL/GenBank/DDBJ databases">
        <title>Draft genome of the hookworm Oesophagostomum dentatum.</title>
        <authorList>
            <person name="Mitreva M."/>
        </authorList>
    </citation>
    <scope>NUCLEOTIDE SEQUENCE [LARGE SCALE GENOMIC DNA]</scope>
    <source>
        <strain evidence="2 3">OD-Hann</strain>
    </source>
</reference>
<dbReference type="InterPro" id="IPR035126">
    <property type="entry name" value="SCVP"/>
</dbReference>
<gene>
    <name evidence="2" type="ORF">OESDEN_08683</name>
</gene>
<protein>
    <submittedName>
        <fullName evidence="2">Uncharacterized protein</fullName>
    </submittedName>
</protein>
<evidence type="ECO:0000313" key="2">
    <source>
        <dbReference type="EMBL" id="KHJ91453.1"/>
    </source>
</evidence>
<proteinExistence type="predicted"/>